<proteinExistence type="predicted"/>
<dbReference type="PIRSF" id="PIRSF004976">
    <property type="entry name" value="ATPase_YdaO"/>
    <property type="match status" value="1"/>
</dbReference>
<dbReference type="GO" id="GO:0016740">
    <property type="term" value="F:transferase activity"/>
    <property type="evidence" value="ECO:0007669"/>
    <property type="project" value="UniProtKB-KW"/>
</dbReference>
<feature type="domain" description="tRNA(Ile)-lysidine/2-thiocytidine synthase N-terminal" evidence="3">
    <location>
        <begin position="55"/>
        <end position="218"/>
    </location>
</feature>
<dbReference type="Proteomes" id="UP000198619">
    <property type="component" value="Unassembled WGS sequence"/>
</dbReference>
<dbReference type="PANTHER" id="PTHR43686:SF1">
    <property type="entry name" value="AMINOTRAN_5 DOMAIN-CONTAINING PROTEIN"/>
    <property type="match status" value="1"/>
</dbReference>
<dbReference type="STRING" id="84698.SAMN04488528_101563"/>
<dbReference type="InterPro" id="IPR035107">
    <property type="entry name" value="tRNA_thiolation_TtcA_Ctu1"/>
</dbReference>
<feature type="binding site" evidence="2">
    <location>
        <position position="165"/>
    </location>
    <ligand>
        <name>ATP</name>
        <dbReference type="ChEBI" id="CHEBI:30616"/>
    </ligand>
</feature>
<dbReference type="Gene3D" id="3.40.50.620">
    <property type="entry name" value="HUPs"/>
    <property type="match status" value="1"/>
</dbReference>
<evidence type="ECO:0000259" key="3">
    <source>
        <dbReference type="Pfam" id="PF01171"/>
    </source>
</evidence>
<keyword evidence="2" id="KW-0067">ATP-binding</keyword>
<dbReference type="RefSeq" id="WP_090041344.1">
    <property type="nucleotide sequence ID" value="NZ_FOKI01000015.1"/>
</dbReference>
<dbReference type="GO" id="GO:0005524">
    <property type="term" value="F:ATP binding"/>
    <property type="evidence" value="ECO:0007669"/>
    <property type="project" value="UniProtKB-KW"/>
</dbReference>
<dbReference type="GO" id="GO:0008033">
    <property type="term" value="P:tRNA processing"/>
    <property type="evidence" value="ECO:0007669"/>
    <property type="project" value="InterPro"/>
</dbReference>
<reference evidence="4 5" key="1">
    <citation type="submission" date="2016-10" db="EMBL/GenBank/DDBJ databases">
        <authorList>
            <person name="de Groot N.N."/>
        </authorList>
    </citation>
    <scope>NUCLEOTIDE SEQUENCE [LARGE SCALE GENOMIC DNA]</scope>
    <source>
        <strain evidence="4 5">DSM 12271</strain>
    </source>
</reference>
<keyword evidence="5" id="KW-1185">Reference proteome</keyword>
<dbReference type="PANTHER" id="PTHR43686">
    <property type="entry name" value="SULFURTRANSFERASE-RELATED"/>
    <property type="match status" value="1"/>
</dbReference>
<evidence type="ECO:0000256" key="1">
    <source>
        <dbReference type="ARBA" id="ARBA00022679"/>
    </source>
</evidence>
<sequence length="288" mass="33071">MSDIAGQGCDILVPFNERKPLEEIERSIIKKYRKTVWSKFIKAIKDYKLVEDGDKIAVAISGGKDSLLMAKLFQELKRHGQVNFELEFIAMNPGYHENIKELLIDNCNYLNIPVNIFDTDIFEIANKIAKDYPCYMCARMRRGSLYAKARELGCNKLALGHHFNDVIETTLLNVLYAGNFKTMLPKLKATNFEGIELIRPLYYIEEKNIQRFIQGSGIWPLNCACMVAAKKIGNKRYEIKALIENIKKDFNDVDKSIFKAAENVNKDAILGWIEDGEHHSYLDGYKED</sequence>
<gene>
    <name evidence="4" type="ORF">SAMN04488528_101563</name>
</gene>
<feature type="binding site" evidence="2">
    <location>
        <position position="160"/>
    </location>
    <ligand>
        <name>ATP</name>
        <dbReference type="ChEBI" id="CHEBI:30616"/>
    </ligand>
</feature>
<dbReference type="AlphaFoldDB" id="A0A1I0YYI8"/>
<dbReference type="CDD" id="cd24138">
    <property type="entry name" value="TtcA-like"/>
    <property type="match status" value="1"/>
</dbReference>
<evidence type="ECO:0000256" key="2">
    <source>
        <dbReference type="PIRSR" id="PIRSR004976-51"/>
    </source>
</evidence>
<organism evidence="4 5">
    <name type="scientific">Clostridium frigidicarnis</name>
    <dbReference type="NCBI Taxonomy" id="84698"/>
    <lineage>
        <taxon>Bacteria</taxon>
        <taxon>Bacillati</taxon>
        <taxon>Bacillota</taxon>
        <taxon>Clostridia</taxon>
        <taxon>Eubacteriales</taxon>
        <taxon>Clostridiaceae</taxon>
        <taxon>Clostridium</taxon>
    </lineage>
</organism>
<dbReference type="SUPFAM" id="SSF52402">
    <property type="entry name" value="Adenine nucleotide alpha hydrolases-like"/>
    <property type="match status" value="1"/>
</dbReference>
<name>A0A1I0YYI8_9CLOT</name>
<accession>A0A1I0YYI8</accession>
<evidence type="ECO:0000313" key="5">
    <source>
        <dbReference type="Proteomes" id="UP000198619"/>
    </source>
</evidence>
<dbReference type="InterPro" id="IPR011063">
    <property type="entry name" value="TilS/TtcA_N"/>
</dbReference>
<dbReference type="OrthoDB" id="9801054at2"/>
<keyword evidence="2" id="KW-0547">Nucleotide-binding</keyword>
<dbReference type="Pfam" id="PF01171">
    <property type="entry name" value="ATP_bind_3"/>
    <property type="match status" value="1"/>
</dbReference>
<feature type="binding site" evidence="2">
    <location>
        <position position="89"/>
    </location>
    <ligand>
        <name>ATP</name>
        <dbReference type="ChEBI" id="CHEBI:30616"/>
    </ligand>
</feature>
<dbReference type="EMBL" id="FOKI01000015">
    <property type="protein sequence ID" value="SFB17278.1"/>
    <property type="molecule type" value="Genomic_DNA"/>
</dbReference>
<evidence type="ECO:0000313" key="4">
    <source>
        <dbReference type="EMBL" id="SFB17278.1"/>
    </source>
</evidence>
<dbReference type="InterPro" id="IPR014729">
    <property type="entry name" value="Rossmann-like_a/b/a_fold"/>
</dbReference>
<protein>
    <submittedName>
        <fullName evidence="4">tRNA(Ile)-lysidine synthase TilS/MesJ</fullName>
    </submittedName>
</protein>
<keyword evidence="1" id="KW-0808">Transferase</keyword>
<feature type="binding site" evidence="2">
    <location>
        <begin position="59"/>
        <end position="61"/>
    </location>
    <ligand>
        <name>ATP</name>
        <dbReference type="ChEBI" id="CHEBI:30616"/>
    </ligand>
</feature>
<feature type="binding site" evidence="2">
    <location>
        <position position="65"/>
    </location>
    <ligand>
        <name>ATP</name>
        <dbReference type="ChEBI" id="CHEBI:30616"/>
    </ligand>
</feature>